<keyword evidence="2" id="KW-0808">Transferase</keyword>
<evidence type="ECO:0000259" key="1">
    <source>
        <dbReference type="PROSITE" id="PS51186"/>
    </source>
</evidence>
<feature type="domain" description="N-acetyltransferase" evidence="1">
    <location>
        <begin position="4"/>
        <end position="173"/>
    </location>
</feature>
<dbReference type="Pfam" id="PF00583">
    <property type="entry name" value="Acetyltransf_1"/>
    <property type="match status" value="1"/>
</dbReference>
<name>A0ABU9C5U3_9BURK</name>
<organism evidence="2 3">
    <name type="scientific">Ideonella margarita</name>
    <dbReference type="NCBI Taxonomy" id="2984191"/>
    <lineage>
        <taxon>Bacteria</taxon>
        <taxon>Pseudomonadati</taxon>
        <taxon>Pseudomonadota</taxon>
        <taxon>Betaproteobacteria</taxon>
        <taxon>Burkholderiales</taxon>
        <taxon>Sphaerotilaceae</taxon>
        <taxon>Ideonella</taxon>
    </lineage>
</organism>
<dbReference type="GO" id="GO:0016746">
    <property type="term" value="F:acyltransferase activity"/>
    <property type="evidence" value="ECO:0007669"/>
    <property type="project" value="UniProtKB-KW"/>
</dbReference>
<dbReference type="RefSeq" id="WP_341399302.1">
    <property type="nucleotide sequence ID" value="NZ_JBBUTI010000007.1"/>
</dbReference>
<dbReference type="SUPFAM" id="SSF55729">
    <property type="entry name" value="Acyl-CoA N-acyltransferases (Nat)"/>
    <property type="match status" value="1"/>
</dbReference>
<proteinExistence type="predicted"/>
<keyword evidence="2" id="KW-0012">Acyltransferase</keyword>
<dbReference type="Gene3D" id="3.40.630.30">
    <property type="match status" value="1"/>
</dbReference>
<evidence type="ECO:0000313" key="2">
    <source>
        <dbReference type="EMBL" id="MEK8047001.1"/>
    </source>
</evidence>
<dbReference type="InterPro" id="IPR016181">
    <property type="entry name" value="Acyl_CoA_acyltransferase"/>
</dbReference>
<evidence type="ECO:0000313" key="3">
    <source>
        <dbReference type="Proteomes" id="UP001379945"/>
    </source>
</evidence>
<reference evidence="2 3" key="1">
    <citation type="submission" date="2024-04" db="EMBL/GenBank/DDBJ databases">
        <title>Novel species of the genus Ideonella isolated from streams.</title>
        <authorList>
            <person name="Lu H."/>
        </authorList>
    </citation>
    <scope>NUCLEOTIDE SEQUENCE [LARGE SCALE GENOMIC DNA]</scope>
    <source>
        <strain evidence="2 3">LYT19W</strain>
    </source>
</reference>
<accession>A0ABU9C5U3</accession>
<comment type="caution">
    <text evidence="2">The sequence shown here is derived from an EMBL/GenBank/DDBJ whole genome shotgun (WGS) entry which is preliminary data.</text>
</comment>
<dbReference type="CDD" id="cd04301">
    <property type="entry name" value="NAT_SF"/>
    <property type="match status" value="1"/>
</dbReference>
<dbReference type="PROSITE" id="PS51186">
    <property type="entry name" value="GNAT"/>
    <property type="match status" value="1"/>
</dbReference>
<sequence length="179" mass="19839">MTSFSIRHAEKFPEPGFSELNRAVFVDMQQPSMEWASTLAAETAAAAPAEQQVHSPMHRLGAYVQDELVGWTCGWMERGNVFYVANSGVLASHRRQGIYTALMSAIREHAKSMGAVAVRSRHSVMNNPVIIAKLRAGFHISGLSHSAQMGTLVEMTLHFFPEREALFRERALPYVVPVA</sequence>
<dbReference type="InterPro" id="IPR000182">
    <property type="entry name" value="GNAT_dom"/>
</dbReference>
<protein>
    <submittedName>
        <fullName evidence="2">GNAT family N-acetyltransferase</fullName>
        <ecNumber evidence="2">2.3.1.-</ecNumber>
    </submittedName>
</protein>
<gene>
    <name evidence="2" type="ORF">AACH00_11615</name>
</gene>
<dbReference type="EC" id="2.3.1.-" evidence="2"/>
<keyword evidence="3" id="KW-1185">Reference proteome</keyword>
<dbReference type="Proteomes" id="UP001379945">
    <property type="component" value="Unassembled WGS sequence"/>
</dbReference>
<dbReference type="EMBL" id="JBBUTI010000007">
    <property type="protein sequence ID" value="MEK8047001.1"/>
    <property type="molecule type" value="Genomic_DNA"/>
</dbReference>